<dbReference type="Pfam" id="PF01852">
    <property type="entry name" value="START"/>
    <property type="match status" value="1"/>
</dbReference>
<organism evidence="3 4">
    <name type="scientific">Tamilnaduibacter salinus</name>
    <dbReference type="NCBI Taxonomy" id="1484056"/>
    <lineage>
        <taxon>Bacteria</taxon>
        <taxon>Pseudomonadati</taxon>
        <taxon>Pseudomonadota</taxon>
        <taxon>Gammaproteobacteria</taxon>
        <taxon>Pseudomonadales</taxon>
        <taxon>Marinobacteraceae</taxon>
        <taxon>Tamilnaduibacter</taxon>
    </lineage>
</organism>
<dbReference type="PROSITE" id="PS50848">
    <property type="entry name" value="START"/>
    <property type="match status" value="1"/>
</dbReference>
<reference evidence="3 4" key="1">
    <citation type="submission" date="2018-04" db="EMBL/GenBank/DDBJ databases">
        <title>Genomic Encyclopedia of Type Strains, Phase IV (KMG-IV): sequencing the most valuable type-strain genomes for metagenomic binning, comparative biology and taxonomic classification.</title>
        <authorList>
            <person name="Goeker M."/>
        </authorList>
    </citation>
    <scope>NUCLEOTIDE SEQUENCE [LARGE SCALE GENOMIC DNA]</scope>
    <source>
        <strain evidence="3 4">DSM 28688</strain>
    </source>
</reference>
<sequence>MRFIVCLLTLLMPGLALAGPALPPKDADWAVQQDSDGIVVETADLPGSDFQAFRASTTFDVPVSRVMAVMAHPQSCMKWVHNCTAARNLSGTFRDRFAYSVNDMPWPVSDRDYVLHVLTRGEPGSGTVEVRMSAVKGHHPKQDGMVRVTKSDTLYRFTPVGNGQTRMTWVQHTEPNGSIPSWLVNSLLVDIPFQSVKALRDVVHEPRYAGHRLVFHNGKLTNVVKRPDDSGDDAS</sequence>
<dbReference type="GO" id="GO:0005737">
    <property type="term" value="C:cytoplasm"/>
    <property type="evidence" value="ECO:0007669"/>
    <property type="project" value="UniProtKB-ARBA"/>
</dbReference>
<dbReference type="PANTHER" id="PTHR19308:SF14">
    <property type="entry name" value="START DOMAIN-CONTAINING PROTEIN"/>
    <property type="match status" value="1"/>
</dbReference>
<dbReference type="AlphaFoldDB" id="A0A2U1D0N1"/>
<evidence type="ECO:0000313" key="3">
    <source>
        <dbReference type="EMBL" id="PVY78934.1"/>
    </source>
</evidence>
<feature type="domain" description="START" evidence="2">
    <location>
        <begin position="25"/>
        <end position="188"/>
    </location>
</feature>
<dbReference type="InterPro" id="IPR002913">
    <property type="entry name" value="START_lipid-bd_dom"/>
</dbReference>
<evidence type="ECO:0000256" key="1">
    <source>
        <dbReference type="SAM" id="SignalP"/>
    </source>
</evidence>
<comment type="caution">
    <text evidence="3">The sequence shown here is derived from an EMBL/GenBank/DDBJ whole genome shotgun (WGS) entry which is preliminary data.</text>
</comment>
<evidence type="ECO:0000259" key="2">
    <source>
        <dbReference type="PROSITE" id="PS50848"/>
    </source>
</evidence>
<accession>A0A2U1D0N1</accession>
<dbReference type="RefSeq" id="WP_243402316.1">
    <property type="nucleotide sequence ID" value="NZ_QEKQ01000001.1"/>
</dbReference>
<keyword evidence="1" id="KW-0732">Signal</keyword>
<dbReference type="CDD" id="cd08876">
    <property type="entry name" value="START_1"/>
    <property type="match status" value="1"/>
</dbReference>
<evidence type="ECO:0000313" key="4">
    <source>
        <dbReference type="Proteomes" id="UP000245887"/>
    </source>
</evidence>
<dbReference type="InterPro" id="IPR028347">
    <property type="entry name" value="START_dom_prot"/>
</dbReference>
<gene>
    <name evidence="3" type="ORF">C8D92_101140</name>
</gene>
<dbReference type="Gene3D" id="3.30.530.20">
    <property type="match status" value="1"/>
</dbReference>
<name>A0A2U1D0N1_9GAMM</name>
<dbReference type="InterPro" id="IPR023393">
    <property type="entry name" value="START-like_dom_sf"/>
</dbReference>
<dbReference type="GO" id="GO:0008289">
    <property type="term" value="F:lipid binding"/>
    <property type="evidence" value="ECO:0007669"/>
    <property type="project" value="InterPro"/>
</dbReference>
<proteinExistence type="predicted"/>
<feature type="chain" id="PRO_5015538742" evidence="1">
    <location>
        <begin position="19"/>
        <end position="235"/>
    </location>
</feature>
<dbReference type="SUPFAM" id="SSF55961">
    <property type="entry name" value="Bet v1-like"/>
    <property type="match status" value="1"/>
</dbReference>
<feature type="signal peptide" evidence="1">
    <location>
        <begin position="1"/>
        <end position="18"/>
    </location>
</feature>
<dbReference type="PANTHER" id="PTHR19308">
    <property type="entry name" value="PHOSPHATIDYLCHOLINE TRANSFER PROTEIN"/>
    <property type="match status" value="1"/>
</dbReference>
<dbReference type="EMBL" id="QEKQ01000001">
    <property type="protein sequence ID" value="PVY78934.1"/>
    <property type="molecule type" value="Genomic_DNA"/>
</dbReference>
<protein>
    <submittedName>
        <fullName evidence="3">START domain-containing protein</fullName>
    </submittedName>
</protein>
<dbReference type="InterPro" id="IPR051213">
    <property type="entry name" value="START_lipid_transfer"/>
</dbReference>
<dbReference type="PIRSF" id="PIRSF039033">
    <property type="entry name" value="START_dom"/>
    <property type="match status" value="1"/>
</dbReference>
<dbReference type="Proteomes" id="UP000245887">
    <property type="component" value="Unassembled WGS sequence"/>
</dbReference>